<dbReference type="InterPro" id="IPR011759">
    <property type="entry name" value="Cyt_c_oxidase_su2_TM_dom"/>
</dbReference>
<keyword evidence="14 18" id="KW-0186">Copper</keyword>
<dbReference type="GO" id="GO:0042773">
    <property type="term" value="P:ATP synthesis coupled electron transport"/>
    <property type="evidence" value="ECO:0007669"/>
    <property type="project" value="TreeGrafter"/>
</dbReference>
<evidence type="ECO:0000256" key="2">
    <source>
        <dbReference type="ARBA" id="ARBA00007866"/>
    </source>
</evidence>
<evidence type="ECO:0000313" key="23">
    <source>
        <dbReference type="EMBL" id="AJO66712.1"/>
    </source>
</evidence>
<evidence type="ECO:0000256" key="15">
    <source>
        <dbReference type="ARBA" id="ARBA00023128"/>
    </source>
</evidence>
<dbReference type="EMBL" id="AY748078">
    <property type="protein sequence ID" value="AAW71732.1"/>
    <property type="molecule type" value="Genomic_DNA"/>
</dbReference>
<evidence type="ECO:0000256" key="18">
    <source>
        <dbReference type="RuleBase" id="RU000457"/>
    </source>
</evidence>
<dbReference type="InterPro" id="IPR002429">
    <property type="entry name" value="CcO_II-like_C"/>
</dbReference>
<reference evidence="23" key="3">
    <citation type="journal article" date="2015" name="Syst. Biol.">
        <title>Multilocus species trees show the recent adaptive radiation of the mimetic heliconius butterflies.</title>
        <authorList>
            <person name="Kozak K.M."/>
            <person name="Wahlberg N."/>
            <person name="Neild A."/>
            <person name="Dasmahapatra K.K."/>
            <person name="Mallet J."/>
            <person name="Jiggins C.D."/>
        </authorList>
    </citation>
    <scope>NUCLEOTIDE SEQUENCE</scope>
</reference>
<evidence type="ECO:0000256" key="19">
    <source>
        <dbReference type="SAM" id="Phobius"/>
    </source>
</evidence>
<evidence type="ECO:0000256" key="7">
    <source>
        <dbReference type="ARBA" id="ARBA00022692"/>
    </source>
</evidence>
<dbReference type="AlphaFoldDB" id="Q5ET42"/>
<evidence type="ECO:0000256" key="10">
    <source>
        <dbReference type="ARBA" id="ARBA00022842"/>
    </source>
</evidence>
<keyword evidence="6 18" id="KW-0679">Respiratory chain</keyword>
<gene>
    <name evidence="22" type="primary">COII</name>
</gene>
<dbReference type="InterPro" id="IPR014222">
    <property type="entry name" value="Cyt_c_oxidase_su2"/>
</dbReference>
<dbReference type="CDD" id="cd13912">
    <property type="entry name" value="CcO_II_C"/>
    <property type="match status" value="1"/>
</dbReference>
<dbReference type="FunFam" id="2.60.40.420:FF:000001">
    <property type="entry name" value="Cytochrome c oxidase subunit 2"/>
    <property type="match status" value="1"/>
</dbReference>
<dbReference type="SUPFAM" id="SSF81464">
    <property type="entry name" value="Cytochrome c oxidase subunit II-like, transmembrane region"/>
    <property type="match status" value="1"/>
</dbReference>
<dbReference type="NCBIfam" id="TIGR02866">
    <property type="entry name" value="CoxB"/>
    <property type="match status" value="1"/>
</dbReference>
<dbReference type="PROSITE" id="PS50999">
    <property type="entry name" value="COX2_TM"/>
    <property type="match status" value="1"/>
</dbReference>
<feature type="domain" description="Cytochrome oxidase subunit II copper A binding" evidence="20">
    <location>
        <begin position="92"/>
        <end position="224"/>
    </location>
</feature>
<dbReference type="PANTHER" id="PTHR22888:SF9">
    <property type="entry name" value="CYTOCHROME C OXIDASE SUBUNIT 2"/>
    <property type="match status" value="1"/>
</dbReference>
<sequence length="236" mass="27575">MATWSNLNYQNSASPLMEQIIFFHDHTLIILIMITILVAYLMMNLFFNNYINRFLLEGQMIELIWTILPAITLIFIALPSLRLLYLLDELNNPLITLKSIGHQWYWSYEYSDFNNIEFDSYMIQSNENLTNFRLLDVDNRIILPMNSQIRILVTATDVIHSWTIPSLGVKIDANPGRLNQTSFFINRPGIYYGQCSEICGANHSFMPIVIESISMKNFINWINNYSLDDWKQVLVS</sequence>
<evidence type="ECO:0000256" key="6">
    <source>
        <dbReference type="ARBA" id="ARBA00022660"/>
    </source>
</evidence>
<keyword evidence="15 18" id="KW-0496">Mitochondrion</keyword>
<evidence type="ECO:0000256" key="3">
    <source>
        <dbReference type="ARBA" id="ARBA00011164"/>
    </source>
</evidence>
<dbReference type="Pfam" id="PF02790">
    <property type="entry name" value="COX2_TM"/>
    <property type="match status" value="1"/>
</dbReference>
<dbReference type="InterPro" id="IPR001505">
    <property type="entry name" value="Copper_CuA"/>
</dbReference>
<feature type="domain" description="Cytochrome oxidase subunit II transmembrane region profile" evidence="21">
    <location>
        <begin position="1"/>
        <end position="91"/>
    </location>
</feature>
<dbReference type="GO" id="GO:0016491">
    <property type="term" value="F:oxidoreductase activity"/>
    <property type="evidence" value="ECO:0007669"/>
    <property type="project" value="InterPro"/>
</dbReference>
<reference evidence="22" key="2">
    <citation type="journal article" date="2007" name="Biol. J. Linn. Soc. Lond.">
        <title>Do pollen feeding, pupal-mating and larval gregariousness have a single origin in Heliconius butterflies? Inferences from multilocus DNA sequence data.</title>
        <authorList>
            <person name="Beltran M.S."/>
            <person name="Jiggins C.D."/>
            <person name="Brower A.V."/>
            <person name="Bermingham E."/>
            <person name="Mallet J."/>
        </authorList>
    </citation>
    <scope>NUCLEOTIDE SEQUENCE</scope>
    <source>
        <strain evidence="22">STRI-B-8147</strain>
    </source>
</reference>
<dbReference type="InterPro" id="IPR045187">
    <property type="entry name" value="CcO_II"/>
</dbReference>
<keyword evidence="12 18" id="KW-0249">Electron transport</keyword>
<keyword evidence="7 18" id="KW-0812">Transmembrane</keyword>
<comment type="subcellular location">
    <subcellularLocation>
        <location evidence="1 18">Mitochondrion inner membrane</location>
        <topology evidence="1 18">Multi-pass membrane protein</topology>
    </subcellularLocation>
</comment>
<dbReference type="PANTHER" id="PTHR22888">
    <property type="entry name" value="CYTOCHROME C OXIDASE, SUBUNIT II"/>
    <property type="match status" value="1"/>
</dbReference>
<comment type="similarity">
    <text evidence="2 18">Belongs to the cytochrome c oxidase subunit 2 family.</text>
</comment>
<dbReference type="PRINTS" id="PR01166">
    <property type="entry name" value="CYCOXIDASEII"/>
</dbReference>
<accession>Q5ET42</accession>
<evidence type="ECO:0000256" key="8">
    <source>
        <dbReference type="ARBA" id="ARBA00022723"/>
    </source>
</evidence>
<evidence type="ECO:0000256" key="14">
    <source>
        <dbReference type="ARBA" id="ARBA00023008"/>
    </source>
</evidence>
<geneLocation type="mitochondrion" evidence="22"/>
<dbReference type="PROSITE" id="PS50857">
    <property type="entry name" value="COX2_CUA"/>
    <property type="match status" value="1"/>
</dbReference>
<keyword evidence="8 18" id="KW-0479">Metal-binding</keyword>
<keyword evidence="13 19" id="KW-1133">Transmembrane helix</keyword>
<comment type="catalytic activity">
    <reaction evidence="17">
        <text>4 Fe(II)-[cytochrome c] + O2 + 8 H(+)(in) = 4 Fe(III)-[cytochrome c] + 2 H2O + 4 H(+)(out)</text>
        <dbReference type="Rhea" id="RHEA:11436"/>
        <dbReference type="Rhea" id="RHEA-COMP:10350"/>
        <dbReference type="Rhea" id="RHEA-COMP:14399"/>
        <dbReference type="ChEBI" id="CHEBI:15377"/>
        <dbReference type="ChEBI" id="CHEBI:15378"/>
        <dbReference type="ChEBI" id="CHEBI:15379"/>
        <dbReference type="ChEBI" id="CHEBI:29033"/>
        <dbReference type="ChEBI" id="CHEBI:29034"/>
        <dbReference type="EC" id="7.1.1.9"/>
    </reaction>
    <physiologicalReaction direction="left-to-right" evidence="17">
        <dbReference type="Rhea" id="RHEA:11437"/>
    </physiologicalReaction>
</comment>
<evidence type="ECO:0000256" key="11">
    <source>
        <dbReference type="ARBA" id="ARBA00022967"/>
    </source>
</evidence>
<comment type="cofactor">
    <cofactor evidence="18">
        <name>Cu cation</name>
        <dbReference type="ChEBI" id="CHEBI:23378"/>
    </cofactor>
    <text evidence="18">Binds a copper A center.</text>
</comment>
<keyword evidence="16 18" id="KW-0472">Membrane</keyword>
<evidence type="ECO:0000256" key="13">
    <source>
        <dbReference type="ARBA" id="ARBA00022989"/>
    </source>
</evidence>
<dbReference type="Pfam" id="PF00116">
    <property type="entry name" value="COX2"/>
    <property type="match status" value="1"/>
</dbReference>
<evidence type="ECO:0000256" key="4">
    <source>
        <dbReference type="ARBA" id="ARBA00015946"/>
    </source>
</evidence>
<keyword evidence="9 18" id="KW-0999">Mitochondrion inner membrane</keyword>
<evidence type="ECO:0000313" key="22">
    <source>
        <dbReference type="EMBL" id="AAW71732.1"/>
    </source>
</evidence>
<reference evidence="22" key="1">
    <citation type="submission" date="2004-08" db="EMBL/GenBank/DDBJ databases">
        <authorList>
            <person name="Beltran M.S."/>
            <person name="Jiggins C.D."/>
            <person name="Mallet J."/>
            <person name="Bermingham E."/>
        </authorList>
    </citation>
    <scope>NUCLEOTIDE SEQUENCE</scope>
    <source>
        <strain evidence="22">STRI-B-8147</strain>
    </source>
</reference>
<dbReference type="InterPro" id="IPR008972">
    <property type="entry name" value="Cupredoxin"/>
</dbReference>
<dbReference type="GO" id="GO:0004129">
    <property type="term" value="F:cytochrome-c oxidase activity"/>
    <property type="evidence" value="ECO:0007669"/>
    <property type="project" value="UniProtKB-EC"/>
</dbReference>
<organism evidence="22">
    <name type="scientific">Heliconius hierax</name>
    <dbReference type="NCBI Taxonomy" id="171913"/>
    <lineage>
        <taxon>Eukaryota</taxon>
        <taxon>Metazoa</taxon>
        <taxon>Ecdysozoa</taxon>
        <taxon>Arthropoda</taxon>
        <taxon>Hexapoda</taxon>
        <taxon>Insecta</taxon>
        <taxon>Pterygota</taxon>
        <taxon>Neoptera</taxon>
        <taxon>Endopterygota</taxon>
        <taxon>Lepidoptera</taxon>
        <taxon>Glossata</taxon>
        <taxon>Ditrysia</taxon>
        <taxon>Papilionoidea</taxon>
        <taxon>Nymphalidae</taxon>
        <taxon>Heliconiinae</taxon>
        <taxon>Heliconiini</taxon>
        <taxon>Heliconius</taxon>
    </lineage>
</organism>
<protein>
    <recommendedName>
        <fullName evidence="4 18">Cytochrome c oxidase subunit 2</fullName>
    </recommendedName>
</protein>
<dbReference type="EMBL" id="KP074809">
    <property type="protein sequence ID" value="AJO66712.1"/>
    <property type="molecule type" value="Genomic_DNA"/>
</dbReference>
<dbReference type="Gene3D" id="2.60.40.420">
    <property type="entry name" value="Cupredoxins - blue copper proteins"/>
    <property type="match status" value="1"/>
</dbReference>
<evidence type="ECO:0000259" key="21">
    <source>
        <dbReference type="PROSITE" id="PS50999"/>
    </source>
</evidence>
<evidence type="ECO:0000259" key="20">
    <source>
        <dbReference type="PROSITE" id="PS50857"/>
    </source>
</evidence>
<evidence type="ECO:0000256" key="9">
    <source>
        <dbReference type="ARBA" id="ARBA00022792"/>
    </source>
</evidence>
<keyword evidence="11" id="KW-1278">Translocase</keyword>
<evidence type="ECO:0000256" key="1">
    <source>
        <dbReference type="ARBA" id="ARBA00004448"/>
    </source>
</evidence>
<keyword evidence="10" id="KW-0460">Magnesium</keyword>
<feature type="transmembrane region" description="Helical" evidence="19">
    <location>
        <begin position="20"/>
        <end position="42"/>
    </location>
</feature>
<dbReference type="Gene3D" id="1.10.287.90">
    <property type="match status" value="1"/>
</dbReference>
<evidence type="ECO:0000256" key="12">
    <source>
        <dbReference type="ARBA" id="ARBA00022982"/>
    </source>
</evidence>
<comment type="subunit">
    <text evidence="3">Component of the cytochrome c oxidase (complex IV, CIV), a multisubunit enzyme composed of a catalytic core of 3 subunits and several supernumerary subunits. The complex exists as a monomer or a dimer and forms supercomplexes (SCs) in the inner mitochondrial membrane with ubiquinol-cytochrome c oxidoreductase (cytochrome b-c1 complex, complex III, CIII).</text>
</comment>
<dbReference type="SUPFAM" id="SSF49503">
    <property type="entry name" value="Cupredoxins"/>
    <property type="match status" value="1"/>
</dbReference>
<comment type="function">
    <text evidence="18">Component of the cytochrome c oxidase, the last enzyme in the mitochondrial electron transport chain which drives oxidative phosphorylation. The respiratory chain contains 3 multisubunit complexes succinate dehydrogenase (complex II, CII), ubiquinol-cytochrome c oxidoreductase (cytochrome b-c1 complex, complex III, CIII) and cytochrome c oxidase (complex IV, CIV), that cooperate to transfer electrons derived from NADH and succinate to molecular oxygen, creating an electrochemical gradient over the inner membrane that drives transmembrane transport and the ATP synthase. Cytochrome c oxidase is the component of the respiratory chain that catalyzes the reduction of oxygen to water. Electrons originating from reduced cytochrome c in the intermembrane space (IMS) are transferred via the dinuclear copper A center (CU(A)) of subunit 2 and heme A of subunit 1 to the active site in subunit 1, a binuclear center (BNC) formed by heme A3 and copper B (CU(B)). The BNC reduces molecular oxygen to 2 water molecules using 4 electrons from cytochrome c in the IMS and 4 protons from the mitochondrial matrix.</text>
</comment>
<evidence type="ECO:0000256" key="17">
    <source>
        <dbReference type="ARBA" id="ARBA00049512"/>
    </source>
</evidence>
<evidence type="ECO:0000256" key="5">
    <source>
        <dbReference type="ARBA" id="ARBA00022448"/>
    </source>
</evidence>
<name>Q5ET42_9NEOP</name>
<dbReference type="GO" id="GO:0005507">
    <property type="term" value="F:copper ion binding"/>
    <property type="evidence" value="ECO:0007669"/>
    <property type="project" value="InterPro"/>
</dbReference>
<dbReference type="PROSITE" id="PS00078">
    <property type="entry name" value="COX2"/>
    <property type="match status" value="1"/>
</dbReference>
<feature type="transmembrane region" description="Helical" evidence="19">
    <location>
        <begin position="63"/>
        <end position="87"/>
    </location>
</feature>
<dbReference type="GO" id="GO:0005743">
    <property type="term" value="C:mitochondrial inner membrane"/>
    <property type="evidence" value="ECO:0007669"/>
    <property type="project" value="UniProtKB-SubCell"/>
</dbReference>
<keyword evidence="5 18" id="KW-0813">Transport</keyword>
<dbReference type="InterPro" id="IPR036257">
    <property type="entry name" value="Cyt_c_oxidase_su2_TM_sf"/>
</dbReference>
<proteinExistence type="inferred from homology"/>
<dbReference type="InterPro" id="IPR034210">
    <property type="entry name" value="CcO_II_C"/>
</dbReference>
<evidence type="ECO:0000256" key="16">
    <source>
        <dbReference type="ARBA" id="ARBA00023136"/>
    </source>
</evidence>